<dbReference type="GO" id="GO:0043565">
    <property type="term" value="F:sequence-specific DNA binding"/>
    <property type="evidence" value="ECO:0007669"/>
    <property type="project" value="TreeGrafter"/>
</dbReference>
<dbReference type="PROSITE" id="PS00027">
    <property type="entry name" value="HOMEOBOX_1"/>
    <property type="match status" value="1"/>
</dbReference>
<evidence type="ECO:0000256" key="4">
    <source>
        <dbReference type="ARBA" id="ARBA00023163"/>
    </source>
</evidence>
<keyword evidence="10" id="KW-0175">Coiled coil</keyword>
<evidence type="ECO:0000256" key="3">
    <source>
        <dbReference type="ARBA" id="ARBA00023155"/>
    </source>
</evidence>
<feature type="coiled-coil region" evidence="10">
    <location>
        <begin position="107"/>
        <end position="141"/>
    </location>
</feature>
<name>A0A388JM04_CHABU</name>
<evidence type="ECO:0000259" key="12">
    <source>
        <dbReference type="PROSITE" id="PS50071"/>
    </source>
</evidence>
<dbReference type="GO" id="GO:0005634">
    <property type="term" value="C:nucleus"/>
    <property type="evidence" value="ECO:0007669"/>
    <property type="project" value="UniProtKB-SubCell"/>
</dbReference>
<keyword evidence="1" id="KW-0805">Transcription regulation</keyword>
<evidence type="ECO:0000256" key="9">
    <source>
        <dbReference type="RuleBase" id="RU000682"/>
    </source>
</evidence>
<dbReference type="InterPro" id="IPR045224">
    <property type="entry name" value="HDZip_class_I_plant"/>
</dbReference>
<dbReference type="AlphaFoldDB" id="A0A388JM04"/>
<feature type="DNA-binding region" description="Homeobox" evidence="8">
    <location>
        <begin position="50"/>
        <end position="109"/>
    </location>
</feature>
<dbReference type="SMART" id="SM00389">
    <property type="entry name" value="HOX"/>
    <property type="match status" value="1"/>
</dbReference>
<evidence type="ECO:0000256" key="2">
    <source>
        <dbReference type="ARBA" id="ARBA00023125"/>
    </source>
</evidence>
<keyword evidence="2 8" id="KW-0238">DNA-binding</keyword>
<evidence type="ECO:0000313" key="13">
    <source>
        <dbReference type="EMBL" id="GBG58849.1"/>
    </source>
</evidence>
<dbReference type="PROSITE" id="PS50071">
    <property type="entry name" value="HOMEOBOX_2"/>
    <property type="match status" value="1"/>
</dbReference>
<comment type="subcellular location">
    <subcellularLocation>
        <location evidence="8 9">Nucleus</location>
    </subcellularLocation>
</comment>
<feature type="region of interest" description="Disordered" evidence="11">
    <location>
        <begin position="310"/>
        <end position="348"/>
    </location>
</feature>
<dbReference type="EMBL" id="BFEA01000001">
    <property type="protein sequence ID" value="GBG58849.1"/>
    <property type="molecule type" value="Genomic_DNA"/>
</dbReference>
<dbReference type="InterPro" id="IPR009057">
    <property type="entry name" value="Homeodomain-like_sf"/>
</dbReference>
<reference evidence="13 14" key="1">
    <citation type="journal article" date="2018" name="Cell">
        <title>The Chara Genome: Secondary Complexity and Implications for Plant Terrestrialization.</title>
        <authorList>
            <person name="Nishiyama T."/>
            <person name="Sakayama H."/>
            <person name="Vries J.D."/>
            <person name="Buschmann H."/>
            <person name="Saint-Marcoux D."/>
            <person name="Ullrich K.K."/>
            <person name="Haas F.B."/>
            <person name="Vanderstraeten L."/>
            <person name="Becker D."/>
            <person name="Lang D."/>
            <person name="Vosolsobe S."/>
            <person name="Rombauts S."/>
            <person name="Wilhelmsson P.K.I."/>
            <person name="Janitza P."/>
            <person name="Kern R."/>
            <person name="Heyl A."/>
            <person name="Rumpler F."/>
            <person name="Villalobos L.I.A.C."/>
            <person name="Clay J.M."/>
            <person name="Skokan R."/>
            <person name="Toyoda A."/>
            <person name="Suzuki Y."/>
            <person name="Kagoshima H."/>
            <person name="Schijlen E."/>
            <person name="Tajeshwar N."/>
            <person name="Catarino B."/>
            <person name="Hetherington A.J."/>
            <person name="Saltykova A."/>
            <person name="Bonnot C."/>
            <person name="Breuninger H."/>
            <person name="Symeonidi A."/>
            <person name="Radhakrishnan G.V."/>
            <person name="Van Nieuwerburgh F."/>
            <person name="Deforce D."/>
            <person name="Chang C."/>
            <person name="Karol K.G."/>
            <person name="Hedrich R."/>
            <person name="Ulvskov P."/>
            <person name="Glockner G."/>
            <person name="Delwiche C.F."/>
            <person name="Petrasek J."/>
            <person name="Van de Peer Y."/>
            <person name="Friml J."/>
            <person name="Beilby M."/>
            <person name="Dolan L."/>
            <person name="Kohara Y."/>
            <person name="Sugano S."/>
            <person name="Fujiyama A."/>
            <person name="Delaux P.-M."/>
            <person name="Quint M."/>
            <person name="TheiBen G."/>
            <person name="Hagemann M."/>
            <person name="Harholt J."/>
            <person name="Dunand C."/>
            <person name="Zachgo S."/>
            <person name="Langdale J."/>
            <person name="Maumus F."/>
            <person name="Straeten D.V.D."/>
            <person name="Gould S.B."/>
            <person name="Rensing S.A."/>
        </authorList>
    </citation>
    <scope>NUCLEOTIDE SEQUENCE [LARGE SCALE GENOMIC DNA]</scope>
    <source>
        <strain evidence="13 14">S276</strain>
    </source>
</reference>
<organism evidence="13 14">
    <name type="scientific">Chara braunii</name>
    <name type="common">Braun's stonewort</name>
    <dbReference type="NCBI Taxonomy" id="69332"/>
    <lineage>
        <taxon>Eukaryota</taxon>
        <taxon>Viridiplantae</taxon>
        <taxon>Streptophyta</taxon>
        <taxon>Charophyceae</taxon>
        <taxon>Charales</taxon>
        <taxon>Characeae</taxon>
        <taxon>Chara</taxon>
    </lineage>
</organism>
<feature type="compositionally biased region" description="Low complexity" evidence="11">
    <location>
        <begin position="22"/>
        <end position="37"/>
    </location>
</feature>
<proteinExistence type="inferred from homology"/>
<evidence type="ECO:0000313" key="14">
    <source>
        <dbReference type="Proteomes" id="UP000265515"/>
    </source>
</evidence>
<dbReference type="Pfam" id="PF00046">
    <property type="entry name" value="Homeodomain"/>
    <property type="match status" value="1"/>
</dbReference>
<dbReference type="STRING" id="69332.A0A388JM04"/>
<dbReference type="PANTHER" id="PTHR24326:SF606">
    <property type="entry name" value="HOMEOBOX-LEUCINE ZIPPER PROTEIN ATHB-54"/>
    <property type="match status" value="1"/>
</dbReference>
<keyword evidence="14" id="KW-1185">Reference proteome</keyword>
<dbReference type="CDD" id="cd14686">
    <property type="entry name" value="bZIP"/>
    <property type="match status" value="1"/>
</dbReference>
<protein>
    <recommendedName>
        <fullName evidence="12">Homeobox domain-containing protein</fullName>
    </recommendedName>
</protein>
<keyword evidence="4" id="KW-0804">Transcription</keyword>
<dbReference type="GO" id="GO:0045893">
    <property type="term" value="P:positive regulation of DNA-templated transcription"/>
    <property type="evidence" value="ECO:0007669"/>
    <property type="project" value="TreeGrafter"/>
</dbReference>
<dbReference type="InterPro" id="IPR017970">
    <property type="entry name" value="Homeobox_CS"/>
</dbReference>
<dbReference type="FunFam" id="1.10.10.60:FF:000242">
    <property type="entry name" value="Homeobox-leucine zipper protein HOX13"/>
    <property type="match status" value="1"/>
</dbReference>
<evidence type="ECO:0000256" key="5">
    <source>
        <dbReference type="ARBA" id="ARBA00023242"/>
    </source>
</evidence>
<feature type="domain" description="Homeobox" evidence="12">
    <location>
        <begin position="48"/>
        <end position="108"/>
    </location>
</feature>
<accession>A0A388JM04</accession>
<evidence type="ECO:0000256" key="11">
    <source>
        <dbReference type="SAM" id="MobiDB-lite"/>
    </source>
</evidence>
<evidence type="ECO:0000256" key="10">
    <source>
        <dbReference type="SAM" id="Coils"/>
    </source>
</evidence>
<dbReference type="GO" id="GO:0000981">
    <property type="term" value="F:DNA-binding transcription factor activity, RNA polymerase II-specific"/>
    <property type="evidence" value="ECO:0007669"/>
    <property type="project" value="InterPro"/>
</dbReference>
<sequence length="368" mass="39778">MGTGTQKRTIYNLYEQGGGHVANGAPTAPTAAGALAGDHQSERVDEVEAPAERKRRLTADQVHSLERNFEMENKLDPERKMQLARELCLQPRQVAVWFQNRRARWKTKQLERDHDALKCKIDQLQAENETLRMEVRRLSALLRVKSEYLDGHREGSPLSGANGASDLGEVVIPVTAAMTVAENLAFGSSCKGREEKPSSSSPLCLLGRNQIGTPSSLAELADSGSGASGIGASLHVSTGVVGGGPSVVRCDSCNSIKLEKDVKDHKDTSSTSSHSSEVLDLDASHLECSATTGRGGRYLSHSHSNSTLDSLLSASDDDPHSLSFSTDNSVETIMDDPRGPFEGESAPPVVPFFISPGEDMDMPWWEWP</sequence>
<comment type="function">
    <text evidence="7">Probable transcription factor.</text>
</comment>
<dbReference type="CDD" id="cd00086">
    <property type="entry name" value="homeodomain"/>
    <property type="match status" value="1"/>
</dbReference>
<dbReference type="Gramene" id="GBG58849">
    <property type="protein sequence ID" value="GBG58849"/>
    <property type="gene ID" value="CBR_g248"/>
</dbReference>
<dbReference type="InterPro" id="IPR001356">
    <property type="entry name" value="HD"/>
</dbReference>
<evidence type="ECO:0000256" key="1">
    <source>
        <dbReference type="ARBA" id="ARBA00023015"/>
    </source>
</evidence>
<dbReference type="PANTHER" id="PTHR24326">
    <property type="entry name" value="HOMEOBOX-LEUCINE ZIPPER PROTEIN"/>
    <property type="match status" value="1"/>
</dbReference>
<gene>
    <name evidence="13" type="ORF">CBR_g248</name>
</gene>
<dbReference type="SUPFAM" id="SSF46689">
    <property type="entry name" value="Homeodomain-like"/>
    <property type="match status" value="1"/>
</dbReference>
<keyword evidence="3 8" id="KW-0371">Homeobox</keyword>
<comment type="caution">
    <text evidence="13">The sequence shown here is derived from an EMBL/GenBank/DDBJ whole genome shotgun (WGS) entry which is preliminary data.</text>
</comment>
<evidence type="ECO:0000256" key="6">
    <source>
        <dbReference type="ARBA" id="ARBA00025748"/>
    </source>
</evidence>
<evidence type="ECO:0000256" key="8">
    <source>
        <dbReference type="PROSITE-ProRule" id="PRU00108"/>
    </source>
</evidence>
<feature type="region of interest" description="Disordered" evidence="11">
    <location>
        <begin position="18"/>
        <end position="39"/>
    </location>
</feature>
<dbReference type="Gene3D" id="1.10.10.60">
    <property type="entry name" value="Homeodomain-like"/>
    <property type="match status" value="1"/>
</dbReference>
<keyword evidence="5 8" id="KW-0539">Nucleus</keyword>
<comment type="similarity">
    <text evidence="6">Belongs to the HD-ZIP homeobox family. Class I subfamily.</text>
</comment>
<dbReference type="OrthoDB" id="6159439at2759"/>
<dbReference type="Proteomes" id="UP000265515">
    <property type="component" value="Unassembled WGS sequence"/>
</dbReference>
<evidence type="ECO:0000256" key="7">
    <source>
        <dbReference type="ARBA" id="ARBA00037260"/>
    </source>
</evidence>